<organism evidence="1 2">
    <name type="scientific">Mycobacterium mantenii</name>
    <dbReference type="NCBI Taxonomy" id="560555"/>
    <lineage>
        <taxon>Bacteria</taxon>
        <taxon>Bacillati</taxon>
        <taxon>Actinomycetota</taxon>
        <taxon>Actinomycetes</taxon>
        <taxon>Mycobacteriales</taxon>
        <taxon>Mycobacteriaceae</taxon>
        <taxon>Mycobacterium</taxon>
        <taxon>Mycobacterium avium complex (MAC)</taxon>
    </lineage>
</organism>
<gene>
    <name evidence="1" type="ORF">MMAN_45000</name>
</gene>
<dbReference type="EMBL" id="AP022590">
    <property type="protein sequence ID" value="BBY40366.1"/>
    <property type="molecule type" value="Genomic_DNA"/>
</dbReference>
<evidence type="ECO:0000313" key="2">
    <source>
        <dbReference type="Proteomes" id="UP000465812"/>
    </source>
</evidence>
<dbReference type="Proteomes" id="UP000465812">
    <property type="component" value="Chromosome"/>
</dbReference>
<sequence length="73" mass="8148">MTATGSGNTARMATYRVLDPKGDVVATKDIESADDAHAWFVDNKADNSELGWRMEVKHDGDWHFFDDSEGDRS</sequence>
<name>A0ABN6AFG9_MYCNT</name>
<protein>
    <submittedName>
        <fullName evidence="1">Uncharacterized protein</fullName>
    </submittedName>
</protein>
<proteinExistence type="predicted"/>
<evidence type="ECO:0000313" key="1">
    <source>
        <dbReference type="EMBL" id="BBY40366.1"/>
    </source>
</evidence>
<reference evidence="1 2" key="1">
    <citation type="journal article" date="2019" name="Emerg. Microbes Infect.">
        <title>Comprehensive subspecies identification of 175 nontuberculous mycobacteria species based on 7547 genomic profiles.</title>
        <authorList>
            <person name="Matsumoto Y."/>
            <person name="Kinjo T."/>
            <person name="Motooka D."/>
            <person name="Nabeya D."/>
            <person name="Jung N."/>
            <person name="Uechi K."/>
            <person name="Horii T."/>
            <person name="Iida T."/>
            <person name="Fujita J."/>
            <person name="Nakamura S."/>
        </authorList>
    </citation>
    <scope>NUCLEOTIDE SEQUENCE [LARGE SCALE GENOMIC DNA]</scope>
    <source>
        <strain evidence="1 2">JCM 18113</strain>
    </source>
</reference>
<accession>A0ABN6AFG9</accession>
<keyword evidence="2" id="KW-1185">Reference proteome</keyword>